<dbReference type="AlphaFoldDB" id="A0A067QIG2"/>
<dbReference type="STRING" id="136037.A0A067QIG2"/>
<evidence type="ECO:0000313" key="3">
    <source>
        <dbReference type="Proteomes" id="UP000027135"/>
    </source>
</evidence>
<proteinExistence type="predicted"/>
<accession>A0A067QIG2</accession>
<reference evidence="2 3" key="1">
    <citation type="journal article" date="2014" name="Nat. Commun.">
        <title>Molecular traces of alternative social organization in a termite genome.</title>
        <authorList>
            <person name="Terrapon N."/>
            <person name="Li C."/>
            <person name="Robertson H.M."/>
            <person name="Ji L."/>
            <person name="Meng X."/>
            <person name="Booth W."/>
            <person name="Chen Z."/>
            <person name="Childers C.P."/>
            <person name="Glastad K.M."/>
            <person name="Gokhale K."/>
            <person name="Gowin J."/>
            <person name="Gronenberg W."/>
            <person name="Hermansen R.A."/>
            <person name="Hu H."/>
            <person name="Hunt B.G."/>
            <person name="Huylmans A.K."/>
            <person name="Khalil S.M."/>
            <person name="Mitchell R.D."/>
            <person name="Munoz-Torres M.C."/>
            <person name="Mustard J.A."/>
            <person name="Pan H."/>
            <person name="Reese J.T."/>
            <person name="Scharf M.E."/>
            <person name="Sun F."/>
            <person name="Vogel H."/>
            <person name="Xiao J."/>
            <person name="Yang W."/>
            <person name="Yang Z."/>
            <person name="Yang Z."/>
            <person name="Zhou J."/>
            <person name="Zhu J."/>
            <person name="Brent C.S."/>
            <person name="Elsik C.G."/>
            <person name="Goodisman M.A."/>
            <person name="Liberles D.A."/>
            <person name="Roe R.M."/>
            <person name="Vargo E.L."/>
            <person name="Vilcinskas A."/>
            <person name="Wang J."/>
            <person name="Bornberg-Bauer E."/>
            <person name="Korb J."/>
            <person name="Zhang G."/>
            <person name="Liebig J."/>
        </authorList>
    </citation>
    <scope>NUCLEOTIDE SEQUENCE [LARGE SCALE GENOMIC DNA]</scope>
    <source>
        <tissue evidence="2">Whole organism</tissue>
    </source>
</reference>
<feature type="compositionally biased region" description="Basic and acidic residues" evidence="1">
    <location>
        <begin position="146"/>
        <end position="156"/>
    </location>
</feature>
<evidence type="ECO:0000313" key="2">
    <source>
        <dbReference type="EMBL" id="KDR08611.1"/>
    </source>
</evidence>
<gene>
    <name evidence="2" type="ORF">L798_01754</name>
</gene>
<protein>
    <submittedName>
        <fullName evidence="2">Uncharacterized protein</fullName>
    </submittedName>
</protein>
<name>A0A067QIG2_ZOONE</name>
<organism evidence="2 3">
    <name type="scientific">Zootermopsis nevadensis</name>
    <name type="common">Dampwood termite</name>
    <dbReference type="NCBI Taxonomy" id="136037"/>
    <lineage>
        <taxon>Eukaryota</taxon>
        <taxon>Metazoa</taxon>
        <taxon>Ecdysozoa</taxon>
        <taxon>Arthropoda</taxon>
        <taxon>Hexapoda</taxon>
        <taxon>Insecta</taxon>
        <taxon>Pterygota</taxon>
        <taxon>Neoptera</taxon>
        <taxon>Polyneoptera</taxon>
        <taxon>Dictyoptera</taxon>
        <taxon>Blattodea</taxon>
        <taxon>Blattoidea</taxon>
        <taxon>Termitoidae</taxon>
        <taxon>Termopsidae</taxon>
        <taxon>Zootermopsis</taxon>
    </lineage>
</organism>
<feature type="compositionally biased region" description="Basic and acidic residues" evidence="1">
    <location>
        <begin position="111"/>
        <end position="126"/>
    </location>
</feature>
<feature type="region of interest" description="Disordered" evidence="1">
    <location>
        <begin position="1"/>
        <end position="70"/>
    </location>
</feature>
<feature type="region of interest" description="Disordered" evidence="1">
    <location>
        <begin position="94"/>
        <end position="157"/>
    </location>
</feature>
<dbReference type="InParanoid" id="A0A067QIG2"/>
<keyword evidence="3" id="KW-1185">Reference proteome</keyword>
<feature type="compositionally biased region" description="Basic and acidic residues" evidence="1">
    <location>
        <begin position="1"/>
        <end position="16"/>
    </location>
</feature>
<evidence type="ECO:0000256" key="1">
    <source>
        <dbReference type="SAM" id="MobiDB-lite"/>
    </source>
</evidence>
<dbReference type="Proteomes" id="UP000027135">
    <property type="component" value="Unassembled WGS sequence"/>
</dbReference>
<dbReference type="EMBL" id="KK853314">
    <property type="protein sequence ID" value="KDR08611.1"/>
    <property type="molecule type" value="Genomic_DNA"/>
</dbReference>
<sequence>MSQEDWVKQKQCERPQEFAPPRSYQPDFVPNPAAVLPEKRKPTLFFSSKKPHGTLRNSTDKGTKRSNIRIEECDEDMTTCGRGDEIQPLVTFRVDRSSSHKPKRTLGCGSHSRDMGDDEQTERGKGAEIPPPPTFEYYGPSFSGTRQEKGKARMNDLESSVTAGLRFLRKQAEERENQREKGLLDIV</sequence>
<feature type="compositionally biased region" description="Basic and acidic residues" evidence="1">
    <location>
        <begin position="58"/>
        <end position="70"/>
    </location>
</feature>